<evidence type="ECO:0000256" key="1">
    <source>
        <dbReference type="ARBA" id="ARBA00001864"/>
    </source>
</evidence>
<accession>A0A934VCV2</accession>
<keyword evidence="4" id="KW-0704">Schiff base</keyword>
<comment type="caution">
    <text evidence="5">The sequence shown here is derived from an EMBL/GenBank/DDBJ whole genome shotgun (WGS) entry which is preliminary data.</text>
</comment>
<dbReference type="SUPFAM" id="SSF51569">
    <property type="entry name" value="Aldolase"/>
    <property type="match status" value="1"/>
</dbReference>
<evidence type="ECO:0000256" key="3">
    <source>
        <dbReference type="ARBA" id="ARBA00023239"/>
    </source>
</evidence>
<dbReference type="AlphaFoldDB" id="A0A934VCV2"/>
<dbReference type="Proteomes" id="UP000600139">
    <property type="component" value="Unassembled WGS sequence"/>
</dbReference>
<dbReference type="RefSeq" id="WP_200351803.1">
    <property type="nucleotide sequence ID" value="NZ_BAABHZ010000006.1"/>
</dbReference>
<dbReference type="CDD" id="cd00502">
    <property type="entry name" value="DHQase_I"/>
    <property type="match status" value="1"/>
</dbReference>
<dbReference type="InterPro" id="IPR001381">
    <property type="entry name" value="DHquinase_I"/>
</dbReference>
<dbReference type="PANTHER" id="PTHR43699:SF1">
    <property type="entry name" value="3-DEHYDROQUINATE DEHYDRATASE"/>
    <property type="match status" value="1"/>
</dbReference>
<dbReference type="PANTHER" id="PTHR43699">
    <property type="entry name" value="3-DEHYDROQUINATE DEHYDRATASE"/>
    <property type="match status" value="1"/>
</dbReference>
<reference evidence="5" key="1">
    <citation type="submission" date="2021-01" db="EMBL/GenBank/DDBJ databases">
        <title>Modified the classification status of verrucomicrobia.</title>
        <authorList>
            <person name="Feng X."/>
        </authorList>
    </citation>
    <scope>NUCLEOTIDE SEQUENCE</scope>
    <source>
        <strain evidence="5">JCM 18052</strain>
    </source>
</reference>
<evidence type="ECO:0000313" key="6">
    <source>
        <dbReference type="Proteomes" id="UP000600139"/>
    </source>
</evidence>
<evidence type="ECO:0000256" key="4">
    <source>
        <dbReference type="ARBA" id="ARBA00023270"/>
    </source>
</evidence>
<proteinExistence type="predicted"/>
<protein>
    <recommendedName>
        <fullName evidence="2">3-dehydroquinate dehydratase</fullName>
        <ecNumber evidence="2">4.2.1.10</ecNumber>
    </recommendedName>
</protein>
<dbReference type="EC" id="4.2.1.10" evidence="2"/>
<organism evidence="5 6">
    <name type="scientific">Luteolibacter yonseiensis</name>
    <dbReference type="NCBI Taxonomy" id="1144680"/>
    <lineage>
        <taxon>Bacteria</taxon>
        <taxon>Pseudomonadati</taxon>
        <taxon>Verrucomicrobiota</taxon>
        <taxon>Verrucomicrobiia</taxon>
        <taxon>Verrucomicrobiales</taxon>
        <taxon>Verrucomicrobiaceae</taxon>
        <taxon>Luteolibacter</taxon>
    </lineage>
</organism>
<dbReference type="GO" id="GO:0046279">
    <property type="term" value="P:3,4-dihydroxybenzoate biosynthetic process"/>
    <property type="evidence" value="ECO:0007669"/>
    <property type="project" value="TreeGrafter"/>
</dbReference>
<keyword evidence="3" id="KW-0456">Lyase</keyword>
<dbReference type="EMBL" id="JAENIK010000011">
    <property type="protein sequence ID" value="MBK1816879.1"/>
    <property type="molecule type" value="Genomic_DNA"/>
</dbReference>
<dbReference type="Gene3D" id="3.20.20.70">
    <property type="entry name" value="Aldolase class I"/>
    <property type="match status" value="1"/>
</dbReference>
<dbReference type="InterPro" id="IPR050146">
    <property type="entry name" value="Type-I_3-dehydroquinase"/>
</dbReference>
<comment type="catalytic activity">
    <reaction evidence="1">
        <text>3-dehydroquinate = 3-dehydroshikimate + H2O</text>
        <dbReference type="Rhea" id="RHEA:21096"/>
        <dbReference type="ChEBI" id="CHEBI:15377"/>
        <dbReference type="ChEBI" id="CHEBI:16630"/>
        <dbReference type="ChEBI" id="CHEBI:32364"/>
        <dbReference type="EC" id="4.2.1.10"/>
    </reaction>
</comment>
<gene>
    <name evidence="5" type="ORF">JIN84_14735</name>
</gene>
<name>A0A934VCV2_9BACT</name>
<dbReference type="Pfam" id="PF01487">
    <property type="entry name" value="DHquinase_I"/>
    <property type="match status" value="1"/>
</dbReference>
<evidence type="ECO:0000256" key="2">
    <source>
        <dbReference type="ARBA" id="ARBA00012060"/>
    </source>
</evidence>
<dbReference type="GO" id="GO:0003855">
    <property type="term" value="F:3-dehydroquinate dehydratase activity"/>
    <property type="evidence" value="ECO:0007669"/>
    <property type="project" value="UniProtKB-EC"/>
</dbReference>
<sequence>MASAKILLEDGQPRVVGSFGSLSDLQNIDNHTAHEACDLAEIRLDLLQADSPTVRPEMWAHLRGIPLLFTARRKEEGGASDLSARERMNLLETSLESAAWVDIEVASIAECGDILAELTARKIPWLASYHDFEKLPETARLEEAAAAAKAAGAAMFKAAAKMVTPADLTRLSEFQLADHGIPVSTMGMGPLAPVSRLLCAQCGSHFNYGFLGNTATAPGQWDSALLKQAVSRLSQFRI</sequence>
<keyword evidence="6" id="KW-1185">Reference proteome</keyword>
<dbReference type="InterPro" id="IPR013785">
    <property type="entry name" value="Aldolase_TIM"/>
</dbReference>
<evidence type="ECO:0000313" key="5">
    <source>
        <dbReference type="EMBL" id="MBK1816879.1"/>
    </source>
</evidence>